<evidence type="ECO:0000256" key="5">
    <source>
        <dbReference type="ARBA" id="ARBA00023027"/>
    </source>
</evidence>
<dbReference type="InterPro" id="IPR003694">
    <property type="entry name" value="NAD_synthase"/>
</dbReference>
<sequence>IPIDPIVSTFTGAAPFFDMPLAVGNMKARVRMTLLYAKANQIGGLVLGTGNKTELLLGYFTKYGDAGVDVLPIASLYKHEVRALAKEMGVPQSILDAAPTAGLWAGQTDEQELGMTYHDADAILHALEKDAPLEEFDEETIAQVEARMHNSEHKRYLPPICELT</sequence>
<keyword evidence="4 6" id="KW-0067">ATP-binding</keyword>
<dbReference type="NCBIfam" id="TIGR00552">
    <property type="entry name" value="nadE"/>
    <property type="match status" value="1"/>
</dbReference>
<feature type="non-terminal residue" evidence="9">
    <location>
        <position position="1"/>
    </location>
</feature>
<dbReference type="AlphaFoldDB" id="A0A2M6W1Q9"/>
<comment type="similarity">
    <text evidence="6">Belongs to the NAD synthetase family.</text>
</comment>
<evidence type="ECO:0000256" key="6">
    <source>
        <dbReference type="RuleBase" id="RU003811"/>
    </source>
</evidence>
<evidence type="ECO:0000256" key="2">
    <source>
        <dbReference type="ARBA" id="ARBA00022598"/>
    </source>
</evidence>
<dbReference type="InterPro" id="IPR014729">
    <property type="entry name" value="Rossmann-like_a/b/a_fold"/>
</dbReference>
<accession>A0A2M6W1Q9</accession>
<dbReference type="InterPro" id="IPR022310">
    <property type="entry name" value="NAD/GMP_synthase"/>
</dbReference>
<organism evidence="9 10">
    <name type="scientific">Candidatus Magasanikbacteria bacterium CG10_big_fil_rev_8_21_14_0_10_43_6</name>
    <dbReference type="NCBI Taxonomy" id="1974650"/>
    <lineage>
        <taxon>Bacteria</taxon>
        <taxon>Candidatus Magasanikiibacteriota</taxon>
    </lineage>
</organism>
<evidence type="ECO:0000256" key="4">
    <source>
        <dbReference type="ARBA" id="ARBA00022840"/>
    </source>
</evidence>
<dbReference type="EC" id="6.3.1.5" evidence="7"/>
<evidence type="ECO:0000256" key="3">
    <source>
        <dbReference type="ARBA" id="ARBA00022741"/>
    </source>
</evidence>
<comment type="catalytic activity">
    <reaction evidence="7">
        <text>deamido-NAD(+) + NH4(+) + ATP = AMP + diphosphate + NAD(+) + H(+)</text>
        <dbReference type="Rhea" id="RHEA:21188"/>
        <dbReference type="ChEBI" id="CHEBI:15378"/>
        <dbReference type="ChEBI" id="CHEBI:28938"/>
        <dbReference type="ChEBI" id="CHEBI:30616"/>
        <dbReference type="ChEBI" id="CHEBI:33019"/>
        <dbReference type="ChEBI" id="CHEBI:57540"/>
        <dbReference type="ChEBI" id="CHEBI:58437"/>
        <dbReference type="ChEBI" id="CHEBI:456215"/>
        <dbReference type="EC" id="6.3.1.5"/>
    </reaction>
</comment>
<dbReference type="CDD" id="cd00553">
    <property type="entry name" value="NAD_synthase"/>
    <property type="match status" value="1"/>
</dbReference>
<keyword evidence="5 6" id="KW-0520">NAD</keyword>
<comment type="pathway">
    <text evidence="1">Cofactor biosynthesis; NAD(+) biosynthesis.</text>
</comment>
<comment type="caution">
    <text evidence="9">The sequence shown here is derived from an EMBL/GenBank/DDBJ whole genome shotgun (WGS) entry which is preliminary data.</text>
</comment>
<dbReference type="GO" id="GO:0004359">
    <property type="term" value="F:glutaminase activity"/>
    <property type="evidence" value="ECO:0007669"/>
    <property type="project" value="InterPro"/>
</dbReference>
<dbReference type="GO" id="GO:0005737">
    <property type="term" value="C:cytoplasm"/>
    <property type="evidence" value="ECO:0007669"/>
    <property type="project" value="InterPro"/>
</dbReference>
<evidence type="ECO:0000313" key="10">
    <source>
        <dbReference type="Proteomes" id="UP000229362"/>
    </source>
</evidence>
<dbReference type="EMBL" id="PFBZ01000065">
    <property type="protein sequence ID" value="PIT86723.1"/>
    <property type="molecule type" value="Genomic_DNA"/>
</dbReference>
<evidence type="ECO:0000256" key="7">
    <source>
        <dbReference type="RuleBase" id="RU003812"/>
    </source>
</evidence>
<dbReference type="Pfam" id="PF02540">
    <property type="entry name" value="NAD_synthase"/>
    <property type="match status" value="1"/>
</dbReference>
<reference evidence="10" key="1">
    <citation type="submission" date="2017-09" db="EMBL/GenBank/DDBJ databases">
        <title>Depth-based differentiation of microbial function through sediment-hosted aquifers and enrichment of novel symbionts in the deep terrestrial subsurface.</title>
        <authorList>
            <person name="Probst A.J."/>
            <person name="Ladd B."/>
            <person name="Jarett J.K."/>
            <person name="Geller-Mcgrath D.E."/>
            <person name="Sieber C.M.K."/>
            <person name="Emerson J.B."/>
            <person name="Anantharaman K."/>
            <person name="Thomas B.C."/>
            <person name="Malmstrom R."/>
            <person name="Stieglmeier M."/>
            <person name="Klingl A."/>
            <person name="Woyke T."/>
            <person name="Ryan C.M."/>
            <person name="Banfield J.F."/>
        </authorList>
    </citation>
    <scope>NUCLEOTIDE SEQUENCE [LARGE SCALE GENOMIC DNA]</scope>
</reference>
<dbReference type="GO" id="GO:0003952">
    <property type="term" value="F:NAD+ synthase (glutamine-hydrolyzing) activity"/>
    <property type="evidence" value="ECO:0007669"/>
    <property type="project" value="InterPro"/>
</dbReference>
<dbReference type="Proteomes" id="UP000229362">
    <property type="component" value="Unassembled WGS sequence"/>
</dbReference>
<dbReference type="PANTHER" id="PTHR23090">
    <property type="entry name" value="NH 3 /GLUTAMINE-DEPENDENT NAD + SYNTHETASE"/>
    <property type="match status" value="1"/>
</dbReference>
<keyword evidence="2 6" id="KW-0436">Ligase</keyword>
<proteinExistence type="inferred from homology"/>
<dbReference type="GO" id="GO:0008795">
    <property type="term" value="F:NAD+ synthase activity"/>
    <property type="evidence" value="ECO:0007669"/>
    <property type="project" value="UniProtKB-EC"/>
</dbReference>
<dbReference type="GO" id="GO:0009435">
    <property type="term" value="P:NAD+ biosynthetic process"/>
    <property type="evidence" value="ECO:0007669"/>
    <property type="project" value="UniProtKB-UniPathway"/>
</dbReference>
<dbReference type="GO" id="GO:0005524">
    <property type="term" value="F:ATP binding"/>
    <property type="evidence" value="ECO:0007669"/>
    <property type="project" value="UniProtKB-KW"/>
</dbReference>
<dbReference type="Gene3D" id="3.40.50.620">
    <property type="entry name" value="HUPs"/>
    <property type="match status" value="1"/>
</dbReference>
<gene>
    <name evidence="9" type="primary">nadE</name>
    <name evidence="9" type="ORF">COU33_01565</name>
</gene>
<feature type="domain" description="NAD/GMP synthase" evidence="8">
    <location>
        <begin position="1"/>
        <end position="158"/>
    </location>
</feature>
<evidence type="ECO:0000259" key="8">
    <source>
        <dbReference type="Pfam" id="PF02540"/>
    </source>
</evidence>
<keyword evidence="3 6" id="KW-0547">Nucleotide-binding</keyword>
<dbReference type="UniPathway" id="UPA00253"/>
<dbReference type="PANTHER" id="PTHR23090:SF9">
    <property type="entry name" value="GLUTAMINE-DEPENDENT NAD(+) SYNTHETASE"/>
    <property type="match status" value="1"/>
</dbReference>
<evidence type="ECO:0000313" key="9">
    <source>
        <dbReference type="EMBL" id="PIT86723.1"/>
    </source>
</evidence>
<protein>
    <recommendedName>
        <fullName evidence="7">NH(3)-dependent NAD(+) synthetase</fullName>
        <ecNumber evidence="7">6.3.1.5</ecNumber>
    </recommendedName>
</protein>
<name>A0A2M6W1Q9_9BACT</name>
<dbReference type="SUPFAM" id="SSF52402">
    <property type="entry name" value="Adenine nucleotide alpha hydrolases-like"/>
    <property type="match status" value="1"/>
</dbReference>
<evidence type="ECO:0000256" key="1">
    <source>
        <dbReference type="ARBA" id="ARBA00004790"/>
    </source>
</evidence>